<evidence type="ECO:0000256" key="5">
    <source>
        <dbReference type="SAM" id="MobiDB-lite"/>
    </source>
</evidence>
<evidence type="ECO:0000256" key="2">
    <source>
        <dbReference type="ARBA" id="ARBA00022980"/>
    </source>
</evidence>
<dbReference type="GO" id="GO:0070180">
    <property type="term" value="F:large ribosomal subunit rRNA binding"/>
    <property type="evidence" value="ECO:0007669"/>
    <property type="project" value="TreeGrafter"/>
</dbReference>
<dbReference type="InterPro" id="IPR030670">
    <property type="entry name" value="uL10_eukaryotes"/>
</dbReference>
<name>A0A132NS07_GIAIN</name>
<dbReference type="AlphaFoldDB" id="A0A132NS07"/>
<reference evidence="7 8" key="1">
    <citation type="journal article" date="2015" name="Mol. Biochem. Parasitol.">
        <title>Identification of polymorphic genes for use in assemblage B genotyping assays through comparative genomics of multiple assemblage B Giardia duodenalis isolates.</title>
        <authorList>
            <person name="Wielinga C."/>
            <person name="Thompson R.C."/>
            <person name="Monis P."/>
            <person name="Ryan U."/>
        </authorList>
    </citation>
    <scope>NUCLEOTIDE SEQUENCE [LARGE SCALE GENOMIC DNA]</scope>
    <source>
        <strain evidence="7 8">BAH15c1</strain>
    </source>
</reference>
<sequence>MSAAPLTAKQARRQAYVAKLERCLTEYKKIVLVSVDNVRSFQIAQIRRLLRGKAELLAGKNTIIKRVINQLNDDKLKKLLPYIKLNVGFVFTNGDTSAILKAFKKTKRKAAAKAGIIAPTDVVIEPMLTQSGPDQHGFYAALGIDTKINKGKIEIVNPVNLIKKGDVVTPSHATLLQKLEIDPFFYSMSALNLYDDGEIYDAAILEIDDSVMEAKWNTGLEAFVSLALGANFPCLPAIPHIFMDTAKAFVGAGVEADITEIPLVKRVKEILADPSKFAVAVPAAAAAAAPAAEPAKKEESDDDEIVGAGGMFGGDSSSSEEESSSD</sequence>
<dbReference type="Gene3D" id="3.30.70.1730">
    <property type="match status" value="1"/>
</dbReference>
<dbReference type="InterPro" id="IPR043141">
    <property type="entry name" value="Ribosomal_uL10-like_sf"/>
</dbReference>
<dbReference type="InterPro" id="IPR040637">
    <property type="entry name" value="Ribosomal_uL10-like_insert"/>
</dbReference>
<dbReference type="PANTHER" id="PTHR45699">
    <property type="entry name" value="60S ACIDIC RIBOSOMAL PROTEIN P0"/>
    <property type="match status" value="1"/>
</dbReference>
<dbReference type="Pfam" id="PF00466">
    <property type="entry name" value="Ribosomal_L10"/>
    <property type="match status" value="1"/>
</dbReference>
<evidence type="ECO:0000256" key="4">
    <source>
        <dbReference type="PIRNR" id="PIRNR039087"/>
    </source>
</evidence>
<dbReference type="EMBL" id="JXTI01000098">
    <property type="protein sequence ID" value="KWX12816.1"/>
    <property type="molecule type" value="Genomic_DNA"/>
</dbReference>
<evidence type="ECO:0000256" key="1">
    <source>
        <dbReference type="ARBA" id="ARBA00008889"/>
    </source>
</evidence>
<dbReference type="SUPFAM" id="SSF160369">
    <property type="entry name" value="Ribosomal protein L10-like"/>
    <property type="match status" value="1"/>
</dbReference>
<dbReference type="GO" id="GO:0002181">
    <property type="term" value="P:cytoplasmic translation"/>
    <property type="evidence" value="ECO:0007669"/>
    <property type="project" value="TreeGrafter"/>
</dbReference>
<evidence type="ECO:0000313" key="7">
    <source>
        <dbReference type="EMBL" id="KWX12816.1"/>
    </source>
</evidence>
<comment type="similarity">
    <text evidence="1 4">Belongs to the universal ribosomal protein uL10 family.</text>
</comment>
<accession>A0A132NS07</accession>
<keyword evidence="2 4" id="KW-0689">Ribosomal protein</keyword>
<dbReference type="InterPro" id="IPR043164">
    <property type="entry name" value="Ribosomal_uL10-like_insert_sf"/>
</dbReference>
<evidence type="ECO:0000313" key="8">
    <source>
        <dbReference type="Proteomes" id="UP000070089"/>
    </source>
</evidence>
<protein>
    <recommendedName>
        <fullName evidence="4">60S acidic ribosomal protein P0</fullName>
    </recommendedName>
</protein>
<gene>
    <name evidence="7" type="ORF">QR46_3203</name>
</gene>
<organism evidence="7 8">
    <name type="scientific">Giardia duodenalis assemblage B</name>
    <dbReference type="NCBI Taxonomy" id="1394984"/>
    <lineage>
        <taxon>Eukaryota</taxon>
        <taxon>Metamonada</taxon>
        <taxon>Diplomonadida</taxon>
        <taxon>Hexamitidae</taxon>
        <taxon>Giardiinae</taxon>
        <taxon>Giardia</taxon>
    </lineage>
</organism>
<comment type="caution">
    <text evidence="7">The sequence shown here is derived from an EMBL/GenBank/DDBJ whole genome shotgun (WGS) entry which is preliminary data.</text>
</comment>
<dbReference type="GO" id="GO:0022625">
    <property type="term" value="C:cytosolic large ribosomal subunit"/>
    <property type="evidence" value="ECO:0007669"/>
    <property type="project" value="TreeGrafter"/>
</dbReference>
<dbReference type="Gene3D" id="3.90.105.20">
    <property type="match status" value="1"/>
</dbReference>
<comment type="function">
    <text evidence="4">Ribosomal protein P0 is the functional equivalent of E.coli protein L10.</text>
</comment>
<dbReference type="PIRSF" id="PIRSF039087">
    <property type="entry name" value="L10E"/>
    <property type="match status" value="1"/>
</dbReference>
<dbReference type="CDD" id="cd05795">
    <property type="entry name" value="Ribosomal_P0_L10e"/>
    <property type="match status" value="1"/>
</dbReference>
<dbReference type="OrthoDB" id="10259902at2759"/>
<dbReference type="VEuPathDB" id="GiardiaDB:QR46_3203"/>
<proteinExistence type="inferred from homology"/>
<dbReference type="PANTHER" id="PTHR45699:SF3">
    <property type="entry name" value="LARGE RIBOSOMAL SUBUNIT PROTEIN UL10"/>
    <property type="match status" value="1"/>
</dbReference>
<evidence type="ECO:0000259" key="6">
    <source>
        <dbReference type="Pfam" id="PF17777"/>
    </source>
</evidence>
<keyword evidence="3 4" id="KW-0687">Ribonucleoprotein</keyword>
<dbReference type="GO" id="GO:0000027">
    <property type="term" value="P:ribosomal large subunit assembly"/>
    <property type="evidence" value="ECO:0007669"/>
    <property type="project" value="TreeGrafter"/>
</dbReference>
<evidence type="ECO:0000256" key="3">
    <source>
        <dbReference type="ARBA" id="ARBA00023274"/>
    </source>
</evidence>
<dbReference type="Pfam" id="PF17777">
    <property type="entry name" value="RL10P_insert"/>
    <property type="match status" value="1"/>
</dbReference>
<dbReference type="InterPro" id="IPR050323">
    <property type="entry name" value="Ribosomal_protein_uL10"/>
</dbReference>
<dbReference type="FunFam" id="3.90.105.20:FF:000001">
    <property type="entry name" value="60S acidic ribosomal protein P0"/>
    <property type="match status" value="1"/>
</dbReference>
<dbReference type="GO" id="GO:0003735">
    <property type="term" value="F:structural constituent of ribosome"/>
    <property type="evidence" value="ECO:0007669"/>
    <property type="project" value="TreeGrafter"/>
</dbReference>
<feature type="region of interest" description="Disordered" evidence="5">
    <location>
        <begin position="288"/>
        <end position="326"/>
    </location>
</feature>
<dbReference type="Proteomes" id="UP000070089">
    <property type="component" value="Unassembled WGS sequence"/>
</dbReference>
<dbReference type="InterPro" id="IPR001790">
    <property type="entry name" value="Ribosomal_uL10"/>
</dbReference>
<feature type="domain" description="Large ribosomal subunit protein uL10-like insertion" evidence="6">
    <location>
        <begin position="112"/>
        <end position="181"/>
    </location>
</feature>